<dbReference type="InterPro" id="IPR050197">
    <property type="entry name" value="Aldolase_class_II_sugar_metab"/>
</dbReference>
<dbReference type="InterPro" id="IPR001303">
    <property type="entry name" value="Aldolase_II/adducin_N"/>
</dbReference>
<keyword evidence="3" id="KW-0732">Signal</keyword>
<dbReference type="GO" id="GO:0016832">
    <property type="term" value="F:aldehyde-lyase activity"/>
    <property type="evidence" value="ECO:0007669"/>
    <property type="project" value="TreeGrafter"/>
</dbReference>
<dbReference type="GO" id="GO:0019323">
    <property type="term" value="P:pentose catabolic process"/>
    <property type="evidence" value="ECO:0007669"/>
    <property type="project" value="TreeGrafter"/>
</dbReference>
<protein>
    <submittedName>
        <fullName evidence="5">Arad-like aldolase/epimerase</fullName>
    </submittedName>
</protein>
<dbReference type="PROSITE" id="PS51257">
    <property type="entry name" value="PROKAR_LIPOPROTEIN"/>
    <property type="match status" value="1"/>
</dbReference>
<organism evidence="5 6">
    <name type="scientific">Pholiota conissans</name>
    <dbReference type="NCBI Taxonomy" id="109636"/>
    <lineage>
        <taxon>Eukaryota</taxon>
        <taxon>Fungi</taxon>
        <taxon>Dikarya</taxon>
        <taxon>Basidiomycota</taxon>
        <taxon>Agaricomycotina</taxon>
        <taxon>Agaricomycetes</taxon>
        <taxon>Agaricomycetidae</taxon>
        <taxon>Agaricales</taxon>
        <taxon>Agaricineae</taxon>
        <taxon>Strophariaceae</taxon>
        <taxon>Pholiota</taxon>
    </lineage>
</organism>
<keyword evidence="2" id="KW-0456">Lyase</keyword>
<dbReference type="PANTHER" id="PTHR22789">
    <property type="entry name" value="FUCULOSE PHOSPHATE ALDOLASE"/>
    <property type="match status" value="1"/>
</dbReference>
<accession>A0A9P5YU52</accession>
<comment type="caution">
    <text evidence="5">The sequence shown here is derived from an EMBL/GenBank/DDBJ whole genome shotgun (WGS) entry which is preliminary data.</text>
</comment>
<proteinExistence type="predicted"/>
<dbReference type="Pfam" id="PF00596">
    <property type="entry name" value="Aldolase_II"/>
    <property type="match status" value="1"/>
</dbReference>
<dbReference type="GO" id="GO:0046872">
    <property type="term" value="F:metal ion binding"/>
    <property type="evidence" value="ECO:0007669"/>
    <property type="project" value="UniProtKB-KW"/>
</dbReference>
<name>A0A9P5YU52_9AGAR</name>
<dbReference type="EMBL" id="MU155368">
    <property type="protein sequence ID" value="KAF9474659.1"/>
    <property type="molecule type" value="Genomic_DNA"/>
</dbReference>
<dbReference type="GO" id="GO:0005829">
    <property type="term" value="C:cytosol"/>
    <property type="evidence" value="ECO:0007669"/>
    <property type="project" value="TreeGrafter"/>
</dbReference>
<evidence type="ECO:0000256" key="1">
    <source>
        <dbReference type="ARBA" id="ARBA00022723"/>
    </source>
</evidence>
<dbReference type="SMART" id="SM01007">
    <property type="entry name" value="Aldolase_II"/>
    <property type="match status" value="1"/>
</dbReference>
<dbReference type="Gene3D" id="3.40.225.10">
    <property type="entry name" value="Class II aldolase/adducin N-terminal domain"/>
    <property type="match status" value="1"/>
</dbReference>
<gene>
    <name evidence="5" type="ORF">BDN70DRAFT_936492</name>
</gene>
<dbReference type="OrthoDB" id="2932980at2759"/>
<sequence length="286" mass="30752">MRCSRVLALLTVVSSCTCVFSAISKAAQTVSPAVLSATIDLLDAGHILHFLDIVDAFGHVSVRNPDNASEFFMSFSLAPALATSQSIITYDIDDATAINLTFNTSLFKIYKAFPDVQGVVHSHTTEVLPFAAADVPLKAQMHTAGSIGTKGTPIFDTGKLPTSILPADQLHDMLIRTEALGDALARSFSTDSGVVLMKGHGMAVRGSSVRDAVFRAFYTLQNAKVQFQARMLGKDVGLTAREAMDGATTTESLSLLGRAWQLWVAQVDIEDLYVNDLRNSTHVDND</sequence>
<evidence type="ECO:0000259" key="4">
    <source>
        <dbReference type="SMART" id="SM01007"/>
    </source>
</evidence>
<dbReference type="SUPFAM" id="SSF53639">
    <property type="entry name" value="AraD/HMP-PK domain-like"/>
    <property type="match status" value="1"/>
</dbReference>
<dbReference type="AlphaFoldDB" id="A0A9P5YU52"/>
<reference evidence="5" key="1">
    <citation type="submission" date="2020-11" db="EMBL/GenBank/DDBJ databases">
        <authorList>
            <consortium name="DOE Joint Genome Institute"/>
            <person name="Ahrendt S."/>
            <person name="Riley R."/>
            <person name="Andreopoulos W."/>
            <person name="Labutti K."/>
            <person name="Pangilinan J."/>
            <person name="Ruiz-Duenas F.J."/>
            <person name="Barrasa J.M."/>
            <person name="Sanchez-Garcia M."/>
            <person name="Camarero S."/>
            <person name="Miyauchi S."/>
            <person name="Serrano A."/>
            <person name="Linde D."/>
            <person name="Babiker R."/>
            <person name="Drula E."/>
            <person name="Ayuso-Fernandez I."/>
            <person name="Pacheco R."/>
            <person name="Padilla G."/>
            <person name="Ferreira P."/>
            <person name="Barriuso J."/>
            <person name="Kellner H."/>
            <person name="Castanera R."/>
            <person name="Alfaro M."/>
            <person name="Ramirez L."/>
            <person name="Pisabarro A.G."/>
            <person name="Kuo A."/>
            <person name="Tritt A."/>
            <person name="Lipzen A."/>
            <person name="He G."/>
            <person name="Yan M."/>
            <person name="Ng V."/>
            <person name="Cullen D."/>
            <person name="Martin F."/>
            <person name="Rosso M.-N."/>
            <person name="Henrissat B."/>
            <person name="Hibbett D."/>
            <person name="Martinez A.T."/>
            <person name="Grigoriev I.V."/>
        </authorList>
    </citation>
    <scope>NUCLEOTIDE SEQUENCE</scope>
    <source>
        <strain evidence="5">CIRM-BRFM 674</strain>
    </source>
</reference>
<evidence type="ECO:0000256" key="3">
    <source>
        <dbReference type="SAM" id="SignalP"/>
    </source>
</evidence>
<evidence type="ECO:0000313" key="5">
    <source>
        <dbReference type="EMBL" id="KAF9474659.1"/>
    </source>
</evidence>
<feature type="signal peptide" evidence="3">
    <location>
        <begin position="1"/>
        <end position="21"/>
    </location>
</feature>
<keyword evidence="6" id="KW-1185">Reference proteome</keyword>
<keyword evidence="1" id="KW-0479">Metal-binding</keyword>
<evidence type="ECO:0000256" key="2">
    <source>
        <dbReference type="ARBA" id="ARBA00023239"/>
    </source>
</evidence>
<evidence type="ECO:0000313" key="6">
    <source>
        <dbReference type="Proteomes" id="UP000807469"/>
    </source>
</evidence>
<feature type="domain" description="Class II aldolase/adducin N-terminal" evidence="4">
    <location>
        <begin position="39"/>
        <end position="227"/>
    </location>
</feature>
<feature type="chain" id="PRO_5040131241" evidence="3">
    <location>
        <begin position="22"/>
        <end position="286"/>
    </location>
</feature>
<dbReference type="InterPro" id="IPR036409">
    <property type="entry name" value="Aldolase_II/adducin_N_sf"/>
</dbReference>
<dbReference type="Proteomes" id="UP000807469">
    <property type="component" value="Unassembled WGS sequence"/>
</dbReference>
<dbReference type="PANTHER" id="PTHR22789:SF0">
    <property type="entry name" value="3-OXO-TETRONATE 4-PHOSPHATE DECARBOXYLASE-RELATED"/>
    <property type="match status" value="1"/>
</dbReference>